<keyword evidence="1" id="KW-0472">Membrane</keyword>
<organism evidence="2 3">
    <name type="scientific">Psychroflexus torquis (strain ATCC 700755 / CIP 106069 / ACAM 623)</name>
    <dbReference type="NCBI Taxonomy" id="313595"/>
    <lineage>
        <taxon>Bacteria</taxon>
        <taxon>Pseudomonadati</taxon>
        <taxon>Bacteroidota</taxon>
        <taxon>Flavobacteriia</taxon>
        <taxon>Flavobacteriales</taxon>
        <taxon>Flavobacteriaceae</taxon>
        <taxon>Psychroflexus</taxon>
    </lineage>
</organism>
<feature type="transmembrane region" description="Helical" evidence="1">
    <location>
        <begin position="15"/>
        <end position="34"/>
    </location>
</feature>
<dbReference type="Pfam" id="PF19578">
    <property type="entry name" value="DUF6090"/>
    <property type="match status" value="1"/>
</dbReference>
<protein>
    <submittedName>
        <fullName evidence="2">Uncharacterized protein</fullName>
    </submittedName>
</protein>
<reference evidence="2" key="2">
    <citation type="submission" date="2012-09" db="EMBL/GenBank/DDBJ databases">
        <title>The complete sequence of Psychroflexus torquis an extreme psychrophile from sea-ice that is stimulated by light.</title>
        <authorList>
            <person name="Feng S."/>
            <person name="Powell S.M."/>
            <person name="Bowman J.P."/>
        </authorList>
    </citation>
    <scope>NUCLEOTIDE SEQUENCE [LARGE SCALE GENOMIC DNA]</scope>
    <source>
        <strain evidence="2">ATCC 700755</strain>
    </source>
</reference>
<reference evidence="2" key="1">
    <citation type="submission" date="2006-03" db="EMBL/GenBank/DDBJ databases">
        <authorList>
            <person name="Bowman J."/>
            <person name="Ferriera S."/>
            <person name="Johnson J."/>
            <person name="Kravitz S."/>
            <person name="Halpern A."/>
            <person name="Remington K."/>
            <person name="Beeson K."/>
            <person name="Tran B."/>
            <person name="Rogers Y.-H."/>
            <person name="Friedman R."/>
            <person name="Venter J.C."/>
        </authorList>
    </citation>
    <scope>NUCLEOTIDE SEQUENCE [LARGE SCALE GENOMIC DNA]</scope>
    <source>
        <strain evidence="2">ATCC 700755</strain>
    </source>
</reference>
<keyword evidence="3" id="KW-1185">Reference proteome</keyword>
<accession>K4IJB7</accession>
<evidence type="ECO:0000313" key="3">
    <source>
        <dbReference type="Proteomes" id="UP000008514"/>
    </source>
</evidence>
<dbReference type="HOGENOM" id="CLU_091694_1_0_10"/>
<dbReference type="RefSeq" id="WP_015024767.1">
    <property type="nucleotide sequence ID" value="NC_018721.1"/>
</dbReference>
<dbReference type="KEGG" id="ptq:P700755_002428"/>
<proteinExistence type="predicted"/>
<dbReference type="Proteomes" id="UP000008514">
    <property type="component" value="Chromosome"/>
</dbReference>
<sequence length="231" mass="26528">MDKQPTGQAGKTGNYFKYAIGEIVLVVVGILIALSINNWNEARKATIFEDEILNLIDQNLEIDSISISKELYKTKQAVELTDRLLQKVSQKEYGDSLNNWMGKIISFERFKSQSSAFEVLKARGIEAISNKELQIKLISYYDESLYKLYESLDDVNVSFKADWVPVIKTDFSDFKWKEYCIPTDPKAFFEKPSSIILFKIYKDNRSGQVGNMESALAKLSEIRTLIKEDFK</sequence>
<keyword evidence="1" id="KW-1133">Transmembrane helix</keyword>
<keyword evidence="1" id="KW-0812">Transmembrane</keyword>
<evidence type="ECO:0000313" key="2">
    <source>
        <dbReference type="EMBL" id="AFU69196.1"/>
    </source>
</evidence>
<dbReference type="STRING" id="313595.P700755_002428"/>
<evidence type="ECO:0000256" key="1">
    <source>
        <dbReference type="SAM" id="Phobius"/>
    </source>
</evidence>
<dbReference type="InterPro" id="IPR045749">
    <property type="entry name" value="DUF6090"/>
</dbReference>
<dbReference type="eggNOG" id="ENOG5032C4F">
    <property type="taxonomic scope" value="Bacteria"/>
</dbReference>
<gene>
    <name evidence="2" type="ordered locus">P700755_002428</name>
</gene>
<dbReference type="EMBL" id="CP003879">
    <property type="protein sequence ID" value="AFU69196.1"/>
    <property type="molecule type" value="Genomic_DNA"/>
</dbReference>
<dbReference type="AlphaFoldDB" id="K4IJB7"/>
<name>K4IJB7_PSYTT</name>